<dbReference type="Pfam" id="PF12730">
    <property type="entry name" value="ABC2_membrane_4"/>
    <property type="match status" value="1"/>
</dbReference>
<evidence type="ECO:0000313" key="3">
    <source>
        <dbReference type="Proteomes" id="UP001177120"/>
    </source>
</evidence>
<proteinExistence type="predicted"/>
<keyword evidence="1" id="KW-1133">Transmembrane helix</keyword>
<feature type="transmembrane region" description="Helical" evidence="1">
    <location>
        <begin position="110"/>
        <end position="135"/>
    </location>
</feature>
<keyword evidence="3" id="KW-1185">Reference proteome</keyword>
<keyword evidence="1" id="KW-0812">Transmembrane</keyword>
<feature type="transmembrane region" description="Helical" evidence="1">
    <location>
        <begin position="175"/>
        <end position="193"/>
    </location>
</feature>
<dbReference type="PANTHER" id="PTHR37305:SF1">
    <property type="entry name" value="MEMBRANE PROTEIN"/>
    <property type="match status" value="1"/>
</dbReference>
<sequence>MMASLVSSERIKFRRTSLALVTLLIPVLTLFYETMNFLFRSETLYRFAYEKKANLWVYFIFDKHFFLGLALPLGIILAASIIANTEHQAHAWKQICALPISRIQLYFSKFLILLVTSLLSATVLGIGMALFGVIFGFNGDIPWFMIFGDSYFPYFASIPIMGIQLWLSMVIHNQAFSISIGTVSTVVGLFLAIDPKTQWLPWAYPLASSTIRLNYQTQRFTENPDLFLVVLIGVILGAFLVMAGAFHFAKRDVQ</sequence>
<dbReference type="RefSeq" id="WP_205496600.1">
    <property type="nucleotide sequence ID" value="NZ_JAFHAP010000013.1"/>
</dbReference>
<dbReference type="EMBL" id="JAFHAP010000013">
    <property type="protein sequence ID" value="MBN2910555.1"/>
    <property type="molecule type" value="Genomic_DNA"/>
</dbReference>
<feature type="transmembrane region" description="Helical" evidence="1">
    <location>
        <begin position="226"/>
        <end position="249"/>
    </location>
</feature>
<evidence type="ECO:0000256" key="1">
    <source>
        <dbReference type="SAM" id="Phobius"/>
    </source>
</evidence>
<accession>A0ABS2WLW3</accession>
<protein>
    <submittedName>
        <fullName evidence="2">ABC transporter permease</fullName>
    </submittedName>
</protein>
<dbReference type="CDD" id="cd21809">
    <property type="entry name" value="ABC-2_lan_permease-like"/>
    <property type="match status" value="1"/>
</dbReference>
<feature type="transmembrane region" description="Helical" evidence="1">
    <location>
        <begin position="141"/>
        <end position="163"/>
    </location>
</feature>
<reference evidence="2" key="1">
    <citation type="journal article" date="2024" name="Int. J. Syst. Evol. Microbiol.">
        <title>Polycladomyces zharkentensis sp. nov., a novel thermophilic cellulose- and starch-degrading member of the Bacillota from a geothermal aquifer in Kazakhstan.</title>
        <authorList>
            <person name="Mashzhan A."/>
            <person name="Kistaubayeva A."/>
            <person name="Javier-Lopez R."/>
            <person name="Bissenova U."/>
            <person name="Bissenbay A."/>
            <person name="Birkeland N.K."/>
        </authorList>
    </citation>
    <scope>NUCLEOTIDE SEQUENCE</scope>
    <source>
        <strain evidence="2">ZKZ2T</strain>
    </source>
</reference>
<dbReference type="PANTHER" id="PTHR37305">
    <property type="entry name" value="INTEGRAL MEMBRANE PROTEIN-RELATED"/>
    <property type="match status" value="1"/>
</dbReference>
<organism evidence="2 3">
    <name type="scientific">Polycladomyces zharkentensis</name>
    <dbReference type="NCBI Taxonomy" id="2807616"/>
    <lineage>
        <taxon>Bacteria</taxon>
        <taxon>Bacillati</taxon>
        <taxon>Bacillota</taxon>
        <taxon>Bacilli</taxon>
        <taxon>Bacillales</taxon>
        <taxon>Thermoactinomycetaceae</taxon>
        <taxon>Polycladomyces</taxon>
    </lineage>
</organism>
<evidence type="ECO:0000313" key="2">
    <source>
        <dbReference type="EMBL" id="MBN2910555.1"/>
    </source>
</evidence>
<dbReference type="Proteomes" id="UP001177120">
    <property type="component" value="Unassembled WGS sequence"/>
</dbReference>
<gene>
    <name evidence="2" type="ORF">JQC72_13695</name>
</gene>
<comment type="caution">
    <text evidence="2">The sequence shown here is derived from an EMBL/GenBank/DDBJ whole genome shotgun (WGS) entry which is preliminary data.</text>
</comment>
<feature type="transmembrane region" description="Helical" evidence="1">
    <location>
        <begin position="64"/>
        <end position="83"/>
    </location>
</feature>
<name>A0ABS2WLW3_9BACL</name>
<keyword evidence="1" id="KW-0472">Membrane</keyword>